<dbReference type="PROSITE" id="PS51257">
    <property type="entry name" value="PROKAR_LIPOPROTEIN"/>
    <property type="match status" value="1"/>
</dbReference>
<dbReference type="AlphaFoldDB" id="A0A423TQ16"/>
<feature type="signal peptide" evidence="2">
    <location>
        <begin position="1"/>
        <end position="19"/>
    </location>
</feature>
<reference evidence="3 4" key="2">
    <citation type="submission" date="2019-01" db="EMBL/GenBank/DDBJ databases">
        <title>The decoding of complex shrimp genome reveals the adaptation for benthos swimmer, frequently molting mechanism and breeding impact on genome.</title>
        <authorList>
            <person name="Sun Y."/>
            <person name="Gao Y."/>
            <person name="Yu Y."/>
        </authorList>
    </citation>
    <scope>NUCLEOTIDE SEQUENCE [LARGE SCALE GENOMIC DNA]</scope>
    <source>
        <tissue evidence="3">Muscle</tissue>
    </source>
</reference>
<evidence type="ECO:0000313" key="4">
    <source>
        <dbReference type="Proteomes" id="UP000283509"/>
    </source>
</evidence>
<accession>A0A423TQ16</accession>
<evidence type="ECO:0000256" key="1">
    <source>
        <dbReference type="SAM" id="MobiDB-lite"/>
    </source>
</evidence>
<gene>
    <name evidence="3" type="ORF">C7M84_002784</name>
</gene>
<sequence>MKTLLYCASLLVCAVSVWSLTCGSWGTGCTEKVAARLKCLHGVATLPCNRCECAKGLNMPCGGPWNITGKCGLGLVCDKDWADFNSDGICHFPIAVQICCHKLLLLESVNPPPPLSPLHLPPPPPTPLHLPPLPSNSSPPHFLPSYPSPLLLPSPSSPSATVSEGKFKN</sequence>
<dbReference type="Gene3D" id="4.10.40.20">
    <property type="match status" value="1"/>
</dbReference>
<feature type="region of interest" description="Disordered" evidence="1">
    <location>
        <begin position="117"/>
        <end position="141"/>
    </location>
</feature>
<proteinExistence type="predicted"/>
<organism evidence="3 4">
    <name type="scientific">Penaeus vannamei</name>
    <name type="common">Whiteleg shrimp</name>
    <name type="synonym">Litopenaeus vannamei</name>
    <dbReference type="NCBI Taxonomy" id="6689"/>
    <lineage>
        <taxon>Eukaryota</taxon>
        <taxon>Metazoa</taxon>
        <taxon>Ecdysozoa</taxon>
        <taxon>Arthropoda</taxon>
        <taxon>Crustacea</taxon>
        <taxon>Multicrustacea</taxon>
        <taxon>Malacostraca</taxon>
        <taxon>Eumalacostraca</taxon>
        <taxon>Eucarida</taxon>
        <taxon>Decapoda</taxon>
        <taxon>Dendrobranchiata</taxon>
        <taxon>Penaeoidea</taxon>
        <taxon>Penaeidae</taxon>
        <taxon>Penaeus</taxon>
    </lineage>
</organism>
<keyword evidence="4" id="KW-1185">Reference proteome</keyword>
<comment type="caution">
    <text evidence="3">The sequence shown here is derived from an EMBL/GenBank/DDBJ whole genome shotgun (WGS) entry which is preliminary data.</text>
</comment>
<feature type="chain" id="PRO_5019563555" evidence="2">
    <location>
        <begin position="20"/>
        <end position="169"/>
    </location>
</feature>
<evidence type="ECO:0000256" key="2">
    <source>
        <dbReference type="SAM" id="SignalP"/>
    </source>
</evidence>
<name>A0A423TQ16_PENVA</name>
<dbReference type="EMBL" id="QCYY01001371">
    <property type="protein sequence ID" value="ROT78503.1"/>
    <property type="molecule type" value="Genomic_DNA"/>
</dbReference>
<dbReference type="OrthoDB" id="5976811at2759"/>
<protein>
    <submittedName>
        <fullName evidence="3">Crustacean hematopoietic factor-like protein</fullName>
    </submittedName>
</protein>
<dbReference type="Proteomes" id="UP000283509">
    <property type="component" value="Unassembled WGS sequence"/>
</dbReference>
<feature type="compositionally biased region" description="Pro residues" evidence="1">
    <location>
        <begin position="117"/>
        <end position="134"/>
    </location>
</feature>
<reference evidence="3 4" key="1">
    <citation type="submission" date="2018-04" db="EMBL/GenBank/DDBJ databases">
        <authorList>
            <person name="Zhang X."/>
            <person name="Yuan J."/>
            <person name="Li F."/>
            <person name="Xiang J."/>
        </authorList>
    </citation>
    <scope>NUCLEOTIDE SEQUENCE [LARGE SCALE GENOMIC DNA]</scope>
    <source>
        <tissue evidence="3">Muscle</tissue>
    </source>
</reference>
<keyword evidence="2" id="KW-0732">Signal</keyword>
<evidence type="ECO:0000313" key="3">
    <source>
        <dbReference type="EMBL" id="ROT78503.1"/>
    </source>
</evidence>